<organism evidence="1">
    <name type="scientific">viral metagenome</name>
    <dbReference type="NCBI Taxonomy" id="1070528"/>
    <lineage>
        <taxon>unclassified sequences</taxon>
        <taxon>metagenomes</taxon>
        <taxon>organismal metagenomes</taxon>
    </lineage>
</organism>
<sequence>MDLSVSTYYNPVKVPMPFTYTRMNPPLFIASGASIDIEAFLIQNSKEFYKLGCRADVSHRTVMNCGVTLGEYSMLKSMDANLKRIKKSKPN</sequence>
<reference evidence="1" key="1">
    <citation type="journal article" date="2020" name="Nature">
        <title>Giant virus diversity and host interactions through global metagenomics.</title>
        <authorList>
            <person name="Schulz F."/>
            <person name="Roux S."/>
            <person name="Paez-Espino D."/>
            <person name="Jungbluth S."/>
            <person name="Walsh D.A."/>
            <person name="Denef V.J."/>
            <person name="McMahon K.D."/>
            <person name="Konstantinidis K.T."/>
            <person name="Eloe-Fadrosh E.A."/>
            <person name="Kyrpides N.C."/>
            <person name="Woyke T."/>
        </authorList>
    </citation>
    <scope>NUCLEOTIDE SEQUENCE</scope>
    <source>
        <strain evidence="1">GVMAG-M-3300021354-14</strain>
    </source>
</reference>
<dbReference type="EMBL" id="MN739450">
    <property type="protein sequence ID" value="QHT05169.1"/>
    <property type="molecule type" value="Genomic_DNA"/>
</dbReference>
<protein>
    <submittedName>
        <fullName evidence="1">Uncharacterized protein</fullName>
    </submittedName>
</protein>
<name>A0A6C0CN95_9ZZZZ</name>
<proteinExistence type="predicted"/>
<evidence type="ECO:0000313" key="1">
    <source>
        <dbReference type="EMBL" id="QHT05169.1"/>
    </source>
</evidence>
<dbReference type="AlphaFoldDB" id="A0A6C0CN95"/>
<accession>A0A6C0CN95</accession>